<accession>G0S890</accession>
<keyword evidence="2" id="KW-1133">Transmembrane helix</keyword>
<dbReference type="STRING" id="759272.G0S890"/>
<keyword evidence="2" id="KW-0472">Membrane</keyword>
<keyword evidence="6" id="KW-1185">Reference proteome</keyword>
<dbReference type="PROSITE" id="PS51212">
    <property type="entry name" value="WSC"/>
    <property type="match status" value="1"/>
</dbReference>
<reference evidence="5 6" key="1">
    <citation type="journal article" date="2011" name="Cell">
        <title>Insight into structure and assembly of the nuclear pore complex by utilizing the genome of a eukaryotic thermophile.</title>
        <authorList>
            <person name="Amlacher S."/>
            <person name="Sarges P."/>
            <person name="Flemming D."/>
            <person name="van Noort V."/>
            <person name="Kunze R."/>
            <person name="Devos D.P."/>
            <person name="Arumugam M."/>
            <person name="Bork P."/>
            <person name="Hurt E."/>
        </authorList>
    </citation>
    <scope>NUCLEOTIDE SEQUENCE [LARGE SCALE GENOMIC DNA]</scope>
    <source>
        <strain evidence="6">DSM 1495 / CBS 144.50 / IMI 039719</strain>
    </source>
</reference>
<proteinExistence type="predicted"/>
<dbReference type="PANTHER" id="PTHR16861">
    <property type="entry name" value="GLYCOPROTEIN 38"/>
    <property type="match status" value="1"/>
</dbReference>
<dbReference type="RefSeq" id="XP_006694220.1">
    <property type="nucleotide sequence ID" value="XM_006694157.1"/>
</dbReference>
<organism evidence="6">
    <name type="scientific">Chaetomium thermophilum (strain DSM 1495 / CBS 144.50 / IMI 039719)</name>
    <name type="common">Thermochaetoides thermophila</name>
    <dbReference type="NCBI Taxonomy" id="759272"/>
    <lineage>
        <taxon>Eukaryota</taxon>
        <taxon>Fungi</taxon>
        <taxon>Dikarya</taxon>
        <taxon>Ascomycota</taxon>
        <taxon>Pezizomycotina</taxon>
        <taxon>Sordariomycetes</taxon>
        <taxon>Sordariomycetidae</taxon>
        <taxon>Sordariales</taxon>
        <taxon>Chaetomiaceae</taxon>
        <taxon>Thermochaetoides</taxon>
    </lineage>
</organism>
<evidence type="ECO:0000256" key="3">
    <source>
        <dbReference type="SAM" id="SignalP"/>
    </source>
</evidence>
<keyword evidence="3" id="KW-0732">Signal</keyword>
<evidence type="ECO:0000313" key="5">
    <source>
        <dbReference type="EMBL" id="EGS21924.1"/>
    </source>
</evidence>
<feature type="region of interest" description="Disordered" evidence="1">
    <location>
        <begin position="113"/>
        <end position="134"/>
    </location>
</feature>
<evidence type="ECO:0000256" key="1">
    <source>
        <dbReference type="SAM" id="MobiDB-lite"/>
    </source>
</evidence>
<feature type="compositionally biased region" description="Gly residues" evidence="1">
    <location>
        <begin position="268"/>
        <end position="277"/>
    </location>
</feature>
<dbReference type="SMART" id="SM00321">
    <property type="entry name" value="WSC"/>
    <property type="match status" value="1"/>
</dbReference>
<dbReference type="InterPro" id="IPR002889">
    <property type="entry name" value="WSC_carb-bd"/>
</dbReference>
<dbReference type="HOGENOM" id="CLU_024893_2_0_1"/>
<dbReference type="OMA" id="QIDPRMD"/>
<evidence type="ECO:0000313" key="6">
    <source>
        <dbReference type="Proteomes" id="UP000008066"/>
    </source>
</evidence>
<dbReference type="EMBL" id="GL988041">
    <property type="protein sequence ID" value="EGS21924.1"/>
    <property type="molecule type" value="Genomic_DNA"/>
</dbReference>
<name>G0S890_CHATD</name>
<protein>
    <submittedName>
        <fullName evidence="5">Putative ER membrane protein</fullName>
    </submittedName>
</protein>
<dbReference type="Pfam" id="PF01822">
    <property type="entry name" value="WSC"/>
    <property type="match status" value="1"/>
</dbReference>
<feature type="region of interest" description="Disordered" evidence="1">
    <location>
        <begin position="261"/>
        <end position="281"/>
    </location>
</feature>
<feature type="domain" description="WSC" evidence="4">
    <location>
        <begin position="26"/>
        <end position="114"/>
    </location>
</feature>
<keyword evidence="2" id="KW-0812">Transmembrane</keyword>
<feature type="transmembrane region" description="Helical" evidence="2">
    <location>
        <begin position="227"/>
        <end position="250"/>
    </location>
</feature>
<dbReference type="OrthoDB" id="2537459at2759"/>
<feature type="chain" id="PRO_5003409369" evidence="3">
    <location>
        <begin position="24"/>
        <end position="366"/>
    </location>
</feature>
<evidence type="ECO:0000256" key="2">
    <source>
        <dbReference type="SAM" id="Phobius"/>
    </source>
</evidence>
<dbReference type="KEGG" id="cthr:CTHT_0037980"/>
<gene>
    <name evidence="5" type="ORF">CTHT_0037980</name>
</gene>
<feature type="region of interest" description="Disordered" evidence="1">
    <location>
        <begin position="328"/>
        <end position="366"/>
    </location>
</feature>
<sequence length="366" mass="37876">MTTHRTLIWAGLSLAALAGSAMAKPSIPMDYCANSNTAETDASRSNYQSDGLCFNHCHGLNFALAIVQGKNCWCSNLVPNKDNQRPLSDCQNPCPGYPSDFCGGDDTYGYMLVDDASPTGTAPPAVETSSHSSITSTNLVSSSTSIPLSSSTSSDLDIYSSSSSSSSSSSFFFSSTSSGGATTATTSNVQTVTVGGTVLTVTATPTSSGVGSQPIISSGSKGLSGGAIAGIVVGVVGGVCLLLAMGWLLFAKRRRNRLSSDEKFGFGTSTGGTGAGSPGRLATPHTGDFSGASSAHGWTDSHRRSRMMAVDPRLDPFAKGIYMGDPNGSRESFGSLQDNHDYSRRVAQPPRVLRATNPDPIEDDDD</sequence>
<dbReference type="GeneID" id="18257836"/>
<feature type="signal peptide" evidence="3">
    <location>
        <begin position="1"/>
        <end position="23"/>
    </location>
</feature>
<dbReference type="PANTHER" id="PTHR16861:SF9">
    <property type="entry name" value="CELL WALL INTEGRITY AND STRESS RESPONSE COMPONENT 1"/>
    <property type="match status" value="1"/>
</dbReference>
<dbReference type="eggNOG" id="ENOG502S63H">
    <property type="taxonomic scope" value="Eukaryota"/>
</dbReference>
<evidence type="ECO:0000259" key="4">
    <source>
        <dbReference type="PROSITE" id="PS51212"/>
    </source>
</evidence>
<dbReference type="AlphaFoldDB" id="G0S890"/>
<dbReference type="Proteomes" id="UP000008066">
    <property type="component" value="Unassembled WGS sequence"/>
</dbReference>